<evidence type="ECO:0000259" key="1">
    <source>
        <dbReference type="PROSITE" id="PS50819"/>
    </source>
</evidence>
<keyword evidence="3" id="KW-1185">Reference proteome</keyword>
<organism evidence="2 3">
    <name type="scientific">Mycobacterium phage Gaia</name>
    <dbReference type="NCBI Taxonomy" id="1486472"/>
    <lineage>
        <taxon>Viruses</taxon>
        <taxon>Duplodnaviria</taxon>
        <taxon>Heunggongvirae</taxon>
        <taxon>Uroviricota</taxon>
        <taxon>Caudoviricetes</taxon>
        <taxon>Gaiavirus</taxon>
        <taxon>Gaiavirus gaia</taxon>
    </lineage>
</organism>
<dbReference type="EMBL" id="KJ567043">
    <property type="protein sequence ID" value="AID58822.1"/>
    <property type="molecule type" value="Genomic_DNA"/>
</dbReference>
<protein>
    <submittedName>
        <fullName evidence="2">Terminase large subunit</fullName>
    </submittedName>
</protein>
<dbReference type="RefSeq" id="YP_009124745.1">
    <property type="nucleotide sequence ID" value="NC_026590.1"/>
</dbReference>
<feature type="domain" description="DOD-type homing endonuclease" evidence="1">
    <location>
        <begin position="331"/>
        <end position="466"/>
    </location>
</feature>
<evidence type="ECO:0000313" key="3">
    <source>
        <dbReference type="Proteomes" id="UP000027491"/>
    </source>
</evidence>
<dbReference type="OrthoDB" id="1044at10239"/>
<dbReference type="GO" id="GO:0004519">
    <property type="term" value="F:endonuclease activity"/>
    <property type="evidence" value="ECO:0007669"/>
    <property type="project" value="InterPro"/>
</dbReference>
<dbReference type="KEGG" id="vg:23679508"/>
<dbReference type="Pfam" id="PF14528">
    <property type="entry name" value="LAGLIDADG_3"/>
    <property type="match status" value="1"/>
</dbReference>
<dbReference type="GeneID" id="23679508"/>
<dbReference type="Proteomes" id="UP000027491">
    <property type="component" value="Segment"/>
</dbReference>
<dbReference type="InterPro" id="IPR027434">
    <property type="entry name" value="Homing_endonucl"/>
</dbReference>
<dbReference type="InterPro" id="IPR004042">
    <property type="entry name" value="Intein_endonuc_central"/>
</dbReference>
<evidence type="ECO:0000313" key="2">
    <source>
        <dbReference type="EMBL" id="AID58822.1"/>
    </source>
</evidence>
<sequence>MTLETSDRADLLPGYWVDERTGAWCTIPWPTDQEEKDYLLAHSLGPLVINWAEGRLEDEFGPGLIHPLTGEPWRFTPGQKRFLILFYHYDENGRYVYRSAVKRGSKGTGKDYIAGAHGNIELIGPSQLVQTANGWTGVPHRMPLVQIASNSEAQSKDTLRVAAAMWSREARAAHELDCGETRIIQKGTGGRFEVLTASEASSEGDPASFIILNEALALDTPIPTPSGWTTVAELQVGDFVLSPDGLPAEVTKTTEVFRNRPCYRVTFQDGDSIIADAGHLWVAERTGTPTKIGALMARTTQEMFESGSGFRVPLTEPVKLPEADLPIDPYVLGAWLGDGCRNSLMFTTALDDLPWWLSEFERLGVSVRHLPNRSRPTGEQFTIGGAPHSWAHRGAGYRAKLVDLGIFTDKRIPDEYLRGSIDQRLSLLQGLVDTDGCVDKNGRIIFCNTNKNLADGVAELARSLGHVVHVSCRNDDRKDSYLPVWRVEWMGDANLPSARMPRKRDRLHVPTTRQLAKRWNYIKSIEPVDSVPVKCISVDSPGHLFLAGNWKVTHNSHHMTATNGGHRVAEVARRNVGKSPADIQARLVEYTNAHSMGVDSIAERSYVGWQQQQSGMYKNLKKDILYDSIEADPNLRVTDPDDLSKAVAQAYSDADWADLERLADEVMDPRTSEAEAIRFYLNGLALREDSWVDPRAWDTLARPDTVVEDGERITMFLDCSKSGDATGLVATRVDDGFTFVLGVWQPEKGGRRDAKWLAPRHEVDAAVREAFDRYKVMWFGVDPSPATDDQTEALYWADCIDGWHRDFARKLPLWATPGSSTGHSVKFDMRTSQRGAFERLKMFTEQAERCVQWIDEDSKDNPNPPLTHDGSPALRVHVHNARARRNQWGVGLGKESRDSKKLIDLAVCMVGAHLGRSLVLNSTKIRKAKPRRIVTNW</sequence>
<name>A0A068F1K4_9CAUD</name>
<dbReference type="InterPro" id="IPR003587">
    <property type="entry name" value="Hint_dom_N"/>
</dbReference>
<gene>
    <name evidence="2" type="primary">2</name>
    <name evidence="2" type="ORF">PBI_GAIA_2</name>
</gene>
<dbReference type="InterPro" id="IPR004860">
    <property type="entry name" value="LAGLIDADG_dom"/>
</dbReference>
<dbReference type="SMART" id="SM00306">
    <property type="entry name" value="HintN"/>
    <property type="match status" value="1"/>
</dbReference>
<dbReference type="Gene3D" id="3.10.28.10">
    <property type="entry name" value="Homing endonucleases"/>
    <property type="match status" value="1"/>
</dbReference>
<proteinExistence type="predicted"/>
<dbReference type="SUPFAM" id="SSF55608">
    <property type="entry name" value="Homing endonucleases"/>
    <property type="match status" value="1"/>
</dbReference>
<accession>A0A068F1K4</accession>
<dbReference type="SUPFAM" id="SSF51294">
    <property type="entry name" value="Hedgehog/intein (Hint) domain"/>
    <property type="match status" value="1"/>
</dbReference>
<reference evidence="2 3" key="1">
    <citation type="submission" date="2014-03" db="EMBL/GenBank/DDBJ databases">
        <authorList>
            <person name="Yoder B.A."/>
            <person name="Colicchio M.A."/>
            <person name="Schafer C.E."/>
            <person name="Abrahim M.R."/>
            <person name="Adkins N.L."/>
            <person name="Burke K.A."/>
            <person name="Churilla B.M."/>
            <person name="Cohen K.L."/>
            <person name="Fasoranti T.O."/>
            <person name="Genkil J.S."/>
            <person name="Kramer Z.J."/>
            <person name="Prout A.K."/>
            <person name="Schwarz A.G."/>
            <person name="Tish M."/>
            <person name="Vispute N."/>
            <person name="Wilkes K.E."/>
            <person name="Williams C.R."/>
            <person name="Xiao X."/>
            <person name="Yu V.J."/>
            <person name="Lapin J.S."/>
            <person name="Ott C.T."/>
            <person name="Walburn T.D."/>
            <person name="Bradley K.W."/>
            <person name="Clarke D.Q."/>
            <person name="Lewis M.F."/>
            <person name="Barker L.P."/>
            <person name="Bailey C."/>
            <person name="Asai D.J."/>
            <person name="Bowman C.A."/>
            <person name="Russell D.A."/>
            <person name="Pope W.H."/>
            <person name="Jacobs-Sera D."/>
            <person name="Hendrix R.W."/>
            <person name="Hatfull G.F."/>
        </authorList>
    </citation>
    <scope>NUCLEOTIDE SEQUENCE [LARGE SCALE GENOMIC DNA]</scope>
</reference>
<dbReference type="InterPro" id="IPR036844">
    <property type="entry name" value="Hint_dom_sf"/>
</dbReference>
<dbReference type="PROSITE" id="PS50819">
    <property type="entry name" value="INTEIN_ENDONUCLEASE"/>
    <property type="match status" value="1"/>
</dbReference>